<organism evidence="1 2">
    <name type="scientific">Paucidesulfovibrio gracilis DSM 16080</name>
    <dbReference type="NCBI Taxonomy" id="1121449"/>
    <lineage>
        <taxon>Bacteria</taxon>
        <taxon>Pseudomonadati</taxon>
        <taxon>Thermodesulfobacteriota</taxon>
        <taxon>Desulfovibrionia</taxon>
        <taxon>Desulfovibrionales</taxon>
        <taxon>Desulfovibrionaceae</taxon>
        <taxon>Paucidesulfovibrio</taxon>
    </lineage>
</organism>
<reference evidence="1 2" key="1">
    <citation type="submission" date="2017-02" db="EMBL/GenBank/DDBJ databases">
        <authorList>
            <person name="Peterson S.W."/>
        </authorList>
    </citation>
    <scope>NUCLEOTIDE SEQUENCE [LARGE SCALE GENOMIC DNA]</scope>
    <source>
        <strain evidence="1 2">DSM 16080</strain>
    </source>
</reference>
<dbReference type="OrthoDB" id="5421860at2"/>
<protein>
    <submittedName>
        <fullName evidence="1">Uncharacterized protein</fullName>
    </submittedName>
</protein>
<dbReference type="Proteomes" id="UP000190027">
    <property type="component" value="Unassembled WGS sequence"/>
</dbReference>
<proteinExistence type="predicted"/>
<evidence type="ECO:0000313" key="1">
    <source>
        <dbReference type="EMBL" id="SKA81977.1"/>
    </source>
</evidence>
<sequence>MNDLLRNLLDKLRRGWKLAEEVHRHQATDRLEWETRELENIFSLLVLGSFVGIQAPPMYISLELLPEMEKELTLMANRACTAQDPLADLFSMFDVL</sequence>
<dbReference type="STRING" id="1121449.SAMN02745704_01481"/>
<dbReference type="EMBL" id="FUYC01000005">
    <property type="protein sequence ID" value="SKA81977.1"/>
    <property type="molecule type" value="Genomic_DNA"/>
</dbReference>
<evidence type="ECO:0000313" key="2">
    <source>
        <dbReference type="Proteomes" id="UP000190027"/>
    </source>
</evidence>
<gene>
    <name evidence="1" type="ORF">SAMN02745704_01481</name>
</gene>
<dbReference type="InterPro" id="IPR058303">
    <property type="entry name" value="DUF7990"/>
</dbReference>
<dbReference type="Pfam" id="PF25952">
    <property type="entry name" value="DUF7990"/>
    <property type="match status" value="1"/>
</dbReference>
<dbReference type="AlphaFoldDB" id="A0A1T4WXU9"/>
<name>A0A1T4WXU9_9BACT</name>
<dbReference type="RefSeq" id="WP_078717053.1">
    <property type="nucleotide sequence ID" value="NZ_FUYC01000005.1"/>
</dbReference>
<keyword evidence="2" id="KW-1185">Reference proteome</keyword>
<accession>A0A1T4WXU9</accession>